<gene>
    <name evidence="3" type="ORF">FNA67_19235</name>
</gene>
<dbReference type="AlphaFoldDB" id="A0A5B9DUY1"/>
<proteinExistence type="inferred from homology"/>
<dbReference type="Pfam" id="PF00701">
    <property type="entry name" value="DHDPS"/>
    <property type="match status" value="1"/>
</dbReference>
<name>A0A5B9DUY1_9HYPH</name>
<organism evidence="3 4">
    <name type="scientific">Paradevosia tibetensis</name>
    <dbReference type="NCBI Taxonomy" id="1447062"/>
    <lineage>
        <taxon>Bacteria</taxon>
        <taxon>Pseudomonadati</taxon>
        <taxon>Pseudomonadota</taxon>
        <taxon>Alphaproteobacteria</taxon>
        <taxon>Hyphomicrobiales</taxon>
        <taxon>Devosiaceae</taxon>
        <taxon>Paradevosia</taxon>
    </lineage>
</organism>
<evidence type="ECO:0000313" key="4">
    <source>
        <dbReference type="Proteomes" id="UP000321062"/>
    </source>
</evidence>
<dbReference type="PANTHER" id="PTHR12128">
    <property type="entry name" value="DIHYDRODIPICOLINATE SYNTHASE"/>
    <property type="match status" value="1"/>
</dbReference>
<keyword evidence="4" id="KW-1185">Reference proteome</keyword>
<dbReference type="SUPFAM" id="SSF51569">
    <property type="entry name" value="Aldolase"/>
    <property type="match status" value="1"/>
</dbReference>
<dbReference type="Gene3D" id="3.20.20.70">
    <property type="entry name" value="Aldolase class I"/>
    <property type="match status" value="1"/>
</dbReference>
<dbReference type="InterPro" id="IPR013785">
    <property type="entry name" value="Aldolase_TIM"/>
</dbReference>
<dbReference type="OrthoDB" id="7157803at2"/>
<dbReference type="RefSeq" id="WP_147657660.1">
    <property type="nucleotide sequence ID" value="NZ_BMFM01000001.1"/>
</dbReference>
<dbReference type="PRINTS" id="PR00146">
    <property type="entry name" value="DHPICSNTHASE"/>
</dbReference>
<dbReference type="KEGG" id="yti:FNA67_19235"/>
<dbReference type="PANTHER" id="PTHR12128:SF67">
    <property type="entry name" value="BLR3884 PROTEIN"/>
    <property type="match status" value="1"/>
</dbReference>
<protein>
    <submittedName>
        <fullName evidence="3">Dihydrodipicolinate synthase family protein</fullName>
    </submittedName>
</protein>
<dbReference type="PIRSF" id="PIRSF001365">
    <property type="entry name" value="DHDPS"/>
    <property type="match status" value="1"/>
</dbReference>
<dbReference type="InterPro" id="IPR002220">
    <property type="entry name" value="DapA-like"/>
</dbReference>
<comment type="similarity">
    <text evidence="2">Belongs to the DapA family.</text>
</comment>
<evidence type="ECO:0000256" key="2">
    <source>
        <dbReference type="PIRNR" id="PIRNR001365"/>
    </source>
</evidence>
<keyword evidence="1 2" id="KW-0456">Lyase</keyword>
<accession>A0A5B9DUY1</accession>
<evidence type="ECO:0000313" key="3">
    <source>
        <dbReference type="EMBL" id="QEE22164.1"/>
    </source>
</evidence>
<reference evidence="3 4" key="1">
    <citation type="journal article" date="2015" name="Int. J. Syst. Evol. Microbiol.">
        <title>Youhaiella tibetensis gen. nov., sp. nov., isolated from subsurface sediment.</title>
        <authorList>
            <person name="Wang Y.X."/>
            <person name="Huang F.Q."/>
            <person name="Nogi Y."/>
            <person name="Pang S.J."/>
            <person name="Wang P.K."/>
            <person name="Lv J."/>
        </authorList>
    </citation>
    <scope>NUCLEOTIDE SEQUENCE [LARGE SCALE GENOMIC DNA]</scope>
    <source>
        <strain evidence="4">fig4</strain>
    </source>
</reference>
<dbReference type="CDD" id="cd00408">
    <property type="entry name" value="DHDPS-like"/>
    <property type="match status" value="1"/>
</dbReference>
<dbReference type="GO" id="GO:0008840">
    <property type="term" value="F:4-hydroxy-tetrahydrodipicolinate synthase activity"/>
    <property type="evidence" value="ECO:0007669"/>
    <property type="project" value="TreeGrafter"/>
</dbReference>
<dbReference type="Proteomes" id="UP000321062">
    <property type="component" value="Chromosome"/>
</dbReference>
<evidence type="ECO:0000256" key="1">
    <source>
        <dbReference type="ARBA" id="ARBA00023239"/>
    </source>
</evidence>
<sequence>MARTITGVYCAAATPVDENLAPDLGKLAAHAKRLIEDGCHGVAMLGSTGEANSFSLAERKAMLEAVVASGVPAGQLLPGTGVCALPETIELTRHALSLGVRTVVMLPPFYYKGVAPKGLVDAYSRIVEGVADDRLQVILYHIPPIAQIPIPHEVIATLIEKFPGTFVGVKDSSGDIEHMKALVRAFPDLSILSGADPFMLPLLREGGAGCITATSNLVGAQLRTVFDNFDKPEAAELVEAAQARIVALRTLSNSYVQIPTIKAMVAHRTGDEGWCRVRPPFVALDAAQRQAVFAQLEALG</sequence>
<dbReference type="SMART" id="SM01130">
    <property type="entry name" value="DHDPS"/>
    <property type="match status" value="1"/>
</dbReference>
<dbReference type="EMBL" id="CP041690">
    <property type="protein sequence ID" value="QEE22164.1"/>
    <property type="molecule type" value="Genomic_DNA"/>
</dbReference>